<organism evidence="1 2">
    <name type="scientific">Aneurinibacillus aneurinilyticus ATCC 12856</name>
    <dbReference type="NCBI Taxonomy" id="649747"/>
    <lineage>
        <taxon>Bacteria</taxon>
        <taxon>Bacillati</taxon>
        <taxon>Bacillota</taxon>
        <taxon>Bacilli</taxon>
        <taxon>Bacillales</taxon>
        <taxon>Paenibacillaceae</taxon>
        <taxon>Aneurinibacillus group</taxon>
        <taxon>Aneurinibacillus</taxon>
    </lineage>
</organism>
<dbReference type="Proteomes" id="UP000016511">
    <property type="component" value="Unassembled WGS sequence"/>
</dbReference>
<accession>U1X971</accession>
<evidence type="ECO:0000313" key="1">
    <source>
        <dbReference type="EMBL" id="ERI11520.1"/>
    </source>
</evidence>
<name>U1X971_ANEAE</name>
<dbReference type="AlphaFoldDB" id="U1X971"/>
<dbReference type="HOGENOM" id="CLU_3179529_0_0_9"/>
<sequence>MERKYTALFFSLLYCLGVFAKLSMICVYKEEEAYIHSIFVSRSRSR</sequence>
<dbReference type="STRING" id="649747.HMPREF0083_00403"/>
<protein>
    <submittedName>
        <fullName evidence="1">Uncharacterized protein</fullName>
    </submittedName>
</protein>
<keyword evidence="2" id="KW-1185">Reference proteome</keyword>
<dbReference type="EMBL" id="AWSJ01000037">
    <property type="protein sequence ID" value="ERI11520.1"/>
    <property type="molecule type" value="Genomic_DNA"/>
</dbReference>
<proteinExistence type="predicted"/>
<reference evidence="1 2" key="1">
    <citation type="submission" date="2013-08" db="EMBL/GenBank/DDBJ databases">
        <authorList>
            <person name="Weinstock G."/>
            <person name="Sodergren E."/>
            <person name="Wylie T."/>
            <person name="Fulton L."/>
            <person name="Fulton R."/>
            <person name="Fronick C."/>
            <person name="O'Laughlin M."/>
            <person name="Godfrey J."/>
            <person name="Miner T."/>
            <person name="Herter B."/>
            <person name="Appelbaum E."/>
            <person name="Cordes M."/>
            <person name="Lek S."/>
            <person name="Wollam A."/>
            <person name="Pepin K.H."/>
            <person name="Palsikar V.B."/>
            <person name="Mitreva M."/>
            <person name="Wilson R.K."/>
        </authorList>
    </citation>
    <scope>NUCLEOTIDE SEQUENCE [LARGE SCALE GENOMIC DNA]</scope>
    <source>
        <strain evidence="1 2">ATCC 12856</strain>
    </source>
</reference>
<comment type="caution">
    <text evidence="1">The sequence shown here is derived from an EMBL/GenBank/DDBJ whole genome shotgun (WGS) entry which is preliminary data.</text>
</comment>
<evidence type="ECO:0000313" key="2">
    <source>
        <dbReference type="Proteomes" id="UP000016511"/>
    </source>
</evidence>
<gene>
    <name evidence="1" type="ORF">HMPREF0083_00403</name>
</gene>